<dbReference type="AlphaFoldDB" id="A0A7C9HVB3"/>
<dbReference type="Proteomes" id="UP000483286">
    <property type="component" value="Unassembled WGS sequence"/>
</dbReference>
<reference evidence="5 6" key="1">
    <citation type="submission" date="2019-12" db="EMBL/GenBank/DDBJ databases">
        <title>Deinococcus sp. HMF7620 Genome sequencing and assembly.</title>
        <authorList>
            <person name="Kang H."/>
            <person name="Kim H."/>
            <person name="Joh K."/>
        </authorList>
    </citation>
    <scope>NUCLEOTIDE SEQUENCE [LARGE SCALE GENOMIC DNA]</scope>
    <source>
        <strain evidence="5 6">HMF7620</strain>
    </source>
</reference>
<comment type="caution">
    <text evidence="5">The sequence shown here is derived from an EMBL/GenBank/DDBJ whole genome shotgun (WGS) entry which is preliminary data.</text>
</comment>
<dbReference type="PRINTS" id="PR00778">
    <property type="entry name" value="HTHARSR"/>
</dbReference>
<dbReference type="PANTHER" id="PTHR33154:SF33">
    <property type="entry name" value="TRANSCRIPTIONAL REPRESSOR SDPR"/>
    <property type="match status" value="1"/>
</dbReference>
<evidence type="ECO:0000256" key="1">
    <source>
        <dbReference type="ARBA" id="ARBA00023015"/>
    </source>
</evidence>
<dbReference type="InterPro" id="IPR036390">
    <property type="entry name" value="WH_DNA-bd_sf"/>
</dbReference>
<name>A0A7C9HVB3_9DEIO</name>
<dbReference type="PROSITE" id="PS50987">
    <property type="entry name" value="HTH_ARSR_2"/>
    <property type="match status" value="1"/>
</dbReference>
<keyword evidence="6" id="KW-1185">Reference proteome</keyword>
<keyword evidence="1" id="KW-0805">Transcription regulation</keyword>
<protein>
    <submittedName>
        <fullName evidence="5">Metalloregulator ArsR/SmtB family transcription factor</fullName>
    </submittedName>
</protein>
<keyword evidence="3" id="KW-0804">Transcription</keyword>
<dbReference type="NCBIfam" id="NF033788">
    <property type="entry name" value="HTH_metalloreg"/>
    <property type="match status" value="1"/>
</dbReference>
<dbReference type="CDD" id="cd00090">
    <property type="entry name" value="HTH_ARSR"/>
    <property type="match status" value="1"/>
</dbReference>
<accession>A0A7C9HVB3</accession>
<dbReference type="RefSeq" id="WP_157457220.1">
    <property type="nucleotide sequence ID" value="NZ_WQLB01000001.1"/>
</dbReference>
<dbReference type="InterPro" id="IPR051081">
    <property type="entry name" value="HTH_MetalResp_TranReg"/>
</dbReference>
<evidence type="ECO:0000256" key="3">
    <source>
        <dbReference type="ARBA" id="ARBA00023163"/>
    </source>
</evidence>
<proteinExistence type="predicted"/>
<evidence type="ECO:0000313" key="5">
    <source>
        <dbReference type="EMBL" id="MVN85190.1"/>
    </source>
</evidence>
<dbReference type="GO" id="GO:0003700">
    <property type="term" value="F:DNA-binding transcription factor activity"/>
    <property type="evidence" value="ECO:0007669"/>
    <property type="project" value="InterPro"/>
</dbReference>
<dbReference type="InterPro" id="IPR001845">
    <property type="entry name" value="HTH_ArsR_DNA-bd_dom"/>
</dbReference>
<dbReference type="Pfam" id="PF01022">
    <property type="entry name" value="HTH_5"/>
    <property type="match status" value="1"/>
</dbReference>
<dbReference type="SMART" id="SM00418">
    <property type="entry name" value="HTH_ARSR"/>
    <property type="match status" value="1"/>
</dbReference>
<dbReference type="EMBL" id="WQLB01000001">
    <property type="protein sequence ID" value="MVN85190.1"/>
    <property type="molecule type" value="Genomic_DNA"/>
</dbReference>
<dbReference type="GO" id="GO:0003677">
    <property type="term" value="F:DNA binding"/>
    <property type="evidence" value="ECO:0007669"/>
    <property type="project" value="UniProtKB-KW"/>
</dbReference>
<evidence type="ECO:0000313" key="6">
    <source>
        <dbReference type="Proteomes" id="UP000483286"/>
    </source>
</evidence>
<sequence length="116" mass="12871">MPRATADSDVFSAVAEPRRRQLLDLLAGGERSVGELAQALGLSQPLVSKHLKVLRDVDAVRVRDDGVRRLYRVHGPALRPLHDWVQAYAALWSGRLDRLDAVLATLTEEEDHDDPA</sequence>
<gene>
    <name evidence="5" type="ORF">GO986_00200</name>
</gene>
<dbReference type="InterPro" id="IPR036388">
    <property type="entry name" value="WH-like_DNA-bd_sf"/>
</dbReference>
<keyword evidence="2" id="KW-0238">DNA-binding</keyword>
<dbReference type="SUPFAM" id="SSF46785">
    <property type="entry name" value="Winged helix' DNA-binding domain"/>
    <property type="match status" value="1"/>
</dbReference>
<dbReference type="Gene3D" id="1.10.10.10">
    <property type="entry name" value="Winged helix-like DNA-binding domain superfamily/Winged helix DNA-binding domain"/>
    <property type="match status" value="1"/>
</dbReference>
<evidence type="ECO:0000259" key="4">
    <source>
        <dbReference type="PROSITE" id="PS50987"/>
    </source>
</evidence>
<evidence type="ECO:0000256" key="2">
    <source>
        <dbReference type="ARBA" id="ARBA00023125"/>
    </source>
</evidence>
<dbReference type="PANTHER" id="PTHR33154">
    <property type="entry name" value="TRANSCRIPTIONAL REGULATOR, ARSR FAMILY"/>
    <property type="match status" value="1"/>
</dbReference>
<organism evidence="5 6">
    <name type="scientific">Deinococcus arboris</name>
    <dbReference type="NCBI Taxonomy" id="2682977"/>
    <lineage>
        <taxon>Bacteria</taxon>
        <taxon>Thermotogati</taxon>
        <taxon>Deinococcota</taxon>
        <taxon>Deinococci</taxon>
        <taxon>Deinococcales</taxon>
        <taxon>Deinococcaceae</taxon>
        <taxon>Deinococcus</taxon>
    </lineage>
</organism>
<dbReference type="InterPro" id="IPR011991">
    <property type="entry name" value="ArsR-like_HTH"/>
</dbReference>
<feature type="domain" description="HTH arsR-type" evidence="4">
    <location>
        <begin position="1"/>
        <end position="93"/>
    </location>
</feature>